<organism evidence="2">
    <name type="scientific">Oppiella nova</name>
    <dbReference type="NCBI Taxonomy" id="334625"/>
    <lineage>
        <taxon>Eukaryota</taxon>
        <taxon>Metazoa</taxon>
        <taxon>Ecdysozoa</taxon>
        <taxon>Arthropoda</taxon>
        <taxon>Chelicerata</taxon>
        <taxon>Arachnida</taxon>
        <taxon>Acari</taxon>
        <taxon>Acariformes</taxon>
        <taxon>Sarcoptiformes</taxon>
        <taxon>Oribatida</taxon>
        <taxon>Brachypylina</taxon>
        <taxon>Oppioidea</taxon>
        <taxon>Oppiidae</taxon>
        <taxon>Oppiella</taxon>
    </lineage>
</organism>
<keyword evidence="3" id="KW-1185">Reference proteome</keyword>
<keyword evidence="1" id="KW-0472">Membrane</keyword>
<dbReference type="AlphaFoldDB" id="A0A7R9LTG2"/>
<proteinExistence type="predicted"/>
<evidence type="ECO:0000256" key="1">
    <source>
        <dbReference type="SAM" id="Phobius"/>
    </source>
</evidence>
<dbReference type="EMBL" id="CAJPVJ010002769">
    <property type="protein sequence ID" value="CAG2166762.1"/>
    <property type="molecule type" value="Genomic_DNA"/>
</dbReference>
<feature type="transmembrane region" description="Helical" evidence="1">
    <location>
        <begin position="42"/>
        <end position="65"/>
    </location>
</feature>
<keyword evidence="1" id="KW-1133">Transmembrane helix</keyword>
<evidence type="ECO:0000313" key="3">
    <source>
        <dbReference type="Proteomes" id="UP000728032"/>
    </source>
</evidence>
<sequence>MAKNVPNVGIGRGLGIGIGTFGINDTHVPHVPVCHPSQSTEVIILASIAGVGCLTNVLLMLLVIIRKPFKRYHRSWSQGLLLHQGLVDLGRALLVIPLAVSVMLCQRLSRCSIIDSAFLLLVTVSTVNMLTCLINDAPIFPEHEQLGRVLGAEHMQPVNIL</sequence>
<protein>
    <submittedName>
        <fullName evidence="2">Uncharacterized protein</fullName>
    </submittedName>
</protein>
<reference evidence="2" key="1">
    <citation type="submission" date="2020-11" db="EMBL/GenBank/DDBJ databases">
        <authorList>
            <person name="Tran Van P."/>
        </authorList>
    </citation>
    <scope>NUCLEOTIDE SEQUENCE</scope>
</reference>
<accession>A0A7R9LTG2</accession>
<evidence type="ECO:0000313" key="2">
    <source>
        <dbReference type="EMBL" id="CAD7647496.1"/>
    </source>
</evidence>
<gene>
    <name evidence="2" type="ORF">ONB1V03_LOCUS6277</name>
</gene>
<keyword evidence="1" id="KW-0812">Transmembrane</keyword>
<dbReference type="Proteomes" id="UP000728032">
    <property type="component" value="Unassembled WGS sequence"/>
</dbReference>
<dbReference type="EMBL" id="OC917594">
    <property type="protein sequence ID" value="CAD7647496.1"/>
    <property type="molecule type" value="Genomic_DNA"/>
</dbReference>
<feature type="non-terminal residue" evidence="2">
    <location>
        <position position="1"/>
    </location>
</feature>
<dbReference type="OrthoDB" id="6424686at2759"/>
<name>A0A7R9LTG2_9ACAR</name>